<comment type="caution">
    <text evidence="1">The sequence shown here is derived from an EMBL/GenBank/DDBJ whole genome shotgun (WGS) entry which is preliminary data.</text>
</comment>
<feature type="non-terminal residue" evidence="1">
    <location>
        <position position="1"/>
    </location>
</feature>
<reference evidence="1" key="1">
    <citation type="submission" date="2021-06" db="EMBL/GenBank/DDBJ databases">
        <authorList>
            <person name="Kallberg Y."/>
            <person name="Tangrot J."/>
            <person name="Rosling A."/>
        </authorList>
    </citation>
    <scope>NUCLEOTIDE SEQUENCE</scope>
    <source>
        <strain evidence="1">CL356</strain>
    </source>
</reference>
<name>A0ACA9K7Q5_9GLOM</name>
<organism evidence="1 2">
    <name type="scientific">Acaulospora colombiana</name>
    <dbReference type="NCBI Taxonomy" id="27376"/>
    <lineage>
        <taxon>Eukaryota</taxon>
        <taxon>Fungi</taxon>
        <taxon>Fungi incertae sedis</taxon>
        <taxon>Mucoromycota</taxon>
        <taxon>Glomeromycotina</taxon>
        <taxon>Glomeromycetes</taxon>
        <taxon>Diversisporales</taxon>
        <taxon>Acaulosporaceae</taxon>
        <taxon>Acaulospora</taxon>
    </lineage>
</organism>
<protein>
    <submittedName>
        <fullName evidence="1">9549_t:CDS:1</fullName>
    </submittedName>
</protein>
<dbReference type="Proteomes" id="UP000789525">
    <property type="component" value="Unassembled WGS sequence"/>
</dbReference>
<evidence type="ECO:0000313" key="1">
    <source>
        <dbReference type="EMBL" id="CAG8457417.1"/>
    </source>
</evidence>
<keyword evidence="2" id="KW-1185">Reference proteome</keyword>
<gene>
    <name evidence="1" type="ORF">ACOLOM_LOCUS1023</name>
</gene>
<dbReference type="EMBL" id="CAJVPT010001130">
    <property type="protein sequence ID" value="CAG8457417.1"/>
    <property type="molecule type" value="Genomic_DNA"/>
</dbReference>
<accession>A0ACA9K7Q5</accession>
<evidence type="ECO:0000313" key="2">
    <source>
        <dbReference type="Proteomes" id="UP000789525"/>
    </source>
</evidence>
<sequence length="81" mass="9324">NVCAERQSSIKLLQSSSTECGRKDFMHHRSCRSSRVDDDGIKILERKIKRLLVIDFKLEIGALKTLQMVRTFGEFPRDLDG</sequence>
<proteinExistence type="predicted"/>